<dbReference type="GO" id="GO:0006956">
    <property type="term" value="P:complement activation"/>
    <property type="evidence" value="ECO:0007669"/>
    <property type="project" value="InterPro"/>
</dbReference>
<evidence type="ECO:0000256" key="6">
    <source>
        <dbReference type="ARBA" id="ARBA00022588"/>
    </source>
</evidence>
<evidence type="ECO:0000256" key="13">
    <source>
        <dbReference type="ARBA" id="ARBA00022859"/>
    </source>
</evidence>
<dbReference type="PANTHER" id="PTHR46393:SF6">
    <property type="entry name" value="COMPLEMENT C2-RELATED"/>
    <property type="match status" value="1"/>
</dbReference>
<dbReference type="PROSITE" id="PS50240">
    <property type="entry name" value="TRYPSIN_DOM"/>
    <property type="match status" value="1"/>
</dbReference>
<evidence type="ECO:0000256" key="9">
    <source>
        <dbReference type="ARBA" id="ARBA00022729"/>
    </source>
</evidence>
<evidence type="ECO:0000259" key="22">
    <source>
        <dbReference type="PROSITE" id="PS50923"/>
    </source>
</evidence>
<dbReference type="Gene3D" id="2.10.70.10">
    <property type="entry name" value="Complement Module, domain 1"/>
    <property type="match status" value="3"/>
</dbReference>
<feature type="active site" description="Charge relay system" evidence="17">
    <location>
        <position position="514"/>
    </location>
</feature>
<gene>
    <name evidence="23" type="ORF">AALO_G00281990</name>
</gene>
<evidence type="ECO:0000256" key="2">
    <source>
        <dbReference type="ARBA" id="ARBA00001946"/>
    </source>
</evidence>
<dbReference type="SUPFAM" id="SSF57535">
    <property type="entry name" value="Complement control module/SCR domain"/>
    <property type="match status" value="3"/>
</dbReference>
<feature type="signal peptide" evidence="19">
    <location>
        <begin position="1"/>
        <end position="24"/>
    </location>
</feature>
<keyword evidence="8" id="KW-0645">Protease</keyword>
<keyword evidence="10" id="KW-0677">Repeat</keyword>
<dbReference type="Gene3D" id="3.40.50.410">
    <property type="entry name" value="von Willebrand factor, type A domain"/>
    <property type="match status" value="1"/>
</dbReference>
<dbReference type="GO" id="GO:0004252">
    <property type="term" value="F:serine-type endopeptidase activity"/>
    <property type="evidence" value="ECO:0007669"/>
    <property type="project" value="InterPro"/>
</dbReference>
<dbReference type="GO" id="GO:0009986">
    <property type="term" value="C:cell surface"/>
    <property type="evidence" value="ECO:0007669"/>
    <property type="project" value="UniProtKB-SubCell"/>
</dbReference>
<dbReference type="InterPro" id="IPR035976">
    <property type="entry name" value="Sushi/SCR/CCP_sf"/>
</dbReference>
<evidence type="ECO:0000259" key="20">
    <source>
        <dbReference type="PROSITE" id="PS50234"/>
    </source>
</evidence>
<dbReference type="GO" id="GO:0045087">
    <property type="term" value="P:innate immune response"/>
    <property type="evidence" value="ECO:0007669"/>
    <property type="project" value="UniProtKB-KW"/>
</dbReference>
<dbReference type="PROSITE" id="PS50923">
    <property type="entry name" value="SUSHI"/>
    <property type="match status" value="3"/>
</dbReference>
<dbReference type="GO" id="GO:0009617">
    <property type="term" value="P:response to bacterium"/>
    <property type="evidence" value="ECO:0007669"/>
    <property type="project" value="TreeGrafter"/>
</dbReference>
<sequence>MALTSCCTLLALITGASIMSGVLSYNECTDTHLSIKGGNYTLSKGFETNSLLTYDCPYGYYAPVQSRRCLASGKWRPLPKRNLECKMVKCPDPMVFEHGEVTPPQDRYYVNDTTTYECFSDYKLYGSATRICKANGKWSGSTPICSRNTDHCPDPGIPAGSRRTGHIFNIGEKVTYRCEGSLKLIGPKERTCKESGLWSGHEPECQFDYTYDTPEEVSEVFGSALKSSLTTAELDPNEQEGKKIRLDKGGNLNIFIALDASDSIEEEQFKQFIEMVKKLIDKISYYEVTPNYDILIFATKVTTIVDIKNYYTGNAKSLADVMKDLDDFKFGEKENDSGTNIGAAFVKIYEDMSFINTRNKKQFLNSSNIIIMFTDGESNMGVDPKRPVNEIKNFVYRNNKEERQKFLDIYMFGLRADDKELLNEYATLDNEGKHVFVLDGVEKLHQIFDDMIDESTSVGLCGLHKDYNYKDDRESTIRQQQPWLATITVNHADGLPSKCLGSLVTPRFILTAAHCFKFGDASHGISVDIKDGQTTVHKVKRYIPHPNYNSTLKKDAGIPEFFDFDVALIELQKDVKISVEARPICLPCTKEASGALKLSSSGVKCKDHERVLLNNEFEDANIMSQKREKKNLKIKLGASRDACIEDAKKAAGITAKNAKDIVTDNFLCTGGINPETDHVACKGDSGGALFKEQYYRTVQVGVVSWGVEDICKDEGKTVVNSREHTRDYHINLFKMQPFLKKYLGDDTKDYAPLTFLE</sequence>
<evidence type="ECO:0000313" key="23">
    <source>
        <dbReference type="EMBL" id="KAG5263056.1"/>
    </source>
</evidence>
<dbReference type="InterPro" id="IPR036465">
    <property type="entry name" value="vWFA_dom_sf"/>
</dbReference>
<feature type="domain" description="Sushi" evidence="22">
    <location>
        <begin position="88"/>
        <end position="147"/>
    </location>
</feature>
<evidence type="ECO:0000256" key="18">
    <source>
        <dbReference type="PROSITE-ProRule" id="PRU00302"/>
    </source>
</evidence>
<dbReference type="PROSITE" id="PS00134">
    <property type="entry name" value="TRYPSIN_HIS"/>
    <property type="match status" value="1"/>
</dbReference>
<dbReference type="InterPro" id="IPR000436">
    <property type="entry name" value="Sushi_SCR_CCP_dom"/>
</dbReference>
<feature type="domain" description="Peptidase S1" evidence="21">
    <location>
        <begin position="460"/>
        <end position="744"/>
    </location>
</feature>
<dbReference type="InterPro" id="IPR009003">
    <property type="entry name" value="Peptidase_S1_PA"/>
</dbReference>
<dbReference type="SMART" id="SM00032">
    <property type="entry name" value="CCP"/>
    <property type="match status" value="3"/>
</dbReference>
<keyword evidence="14 18" id="KW-1015">Disulfide bond</keyword>
<dbReference type="InterPro" id="IPR011360">
    <property type="entry name" value="Compl_C2_B"/>
</dbReference>
<evidence type="ECO:0000256" key="12">
    <source>
        <dbReference type="ARBA" id="ARBA00022825"/>
    </source>
</evidence>
<dbReference type="Proteomes" id="UP000823561">
    <property type="component" value="Chromosome 22"/>
</dbReference>
<dbReference type="FunFam" id="2.40.10.10:FF:000051">
    <property type="entry name" value="complement C2 isoform X1"/>
    <property type="match status" value="1"/>
</dbReference>
<evidence type="ECO:0000256" key="5">
    <source>
        <dbReference type="ARBA" id="ARBA00022525"/>
    </source>
</evidence>
<evidence type="ECO:0000256" key="10">
    <source>
        <dbReference type="ARBA" id="ARBA00022737"/>
    </source>
</evidence>
<protein>
    <recommendedName>
        <fullName evidence="16">C3/C5 convertase</fullName>
    </recommendedName>
</protein>
<dbReference type="SMART" id="SM00327">
    <property type="entry name" value="VWA"/>
    <property type="match status" value="1"/>
</dbReference>
<feature type="chain" id="PRO_5043529186" description="C3/C5 convertase" evidence="19">
    <location>
        <begin position="25"/>
        <end position="757"/>
    </location>
</feature>
<evidence type="ECO:0000256" key="16">
    <source>
        <dbReference type="ARBA" id="ARBA00029636"/>
    </source>
</evidence>
<dbReference type="SUPFAM" id="SSF50494">
    <property type="entry name" value="Trypsin-like serine proteases"/>
    <property type="match status" value="1"/>
</dbReference>
<accession>A0AAV6FMN5</accession>
<keyword evidence="5" id="KW-0964">Secreted</keyword>
<evidence type="ECO:0000259" key="21">
    <source>
        <dbReference type="PROSITE" id="PS50240"/>
    </source>
</evidence>
<dbReference type="CDD" id="cd00190">
    <property type="entry name" value="Tryp_SPc"/>
    <property type="match status" value="1"/>
</dbReference>
<evidence type="ECO:0000256" key="15">
    <source>
        <dbReference type="ARBA" id="ARBA00023180"/>
    </source>
</evidence>
<comment type="subcellular location">
    <subcellularLocation>
        <location evidence="3">Cell surface</location>
    </subcellularLocation>
    <subcellularLocation>
        <location evidence="4">Secreted</location>
    </subcellularLocation>
</comment>
<dbReference type="PRINTS" id="PR00722">
    <property type="entry name" value="CHYMOTRYPSIN"/>
</dbReference>
<reference evidence="23" key="1">
    <citation type="submission" date="2020-10" db="EMBL/GenBank/DDBJ databases">
        <title>Chromosome-scale genome assembly of the Allis shad, Alosa alosa.</title>
        <authorList>
            <person name="Margot Z."/>
            <person name="Christophe K."/>
            <person name="Cabau C."/>
            <person name="Louis A."/>
            <person name="Berthelot C."/>
            <person name="Parey E."/>
            <person name="Roest Crollius H."/>
            <person name="Montfort J."/>
            <person name="Robinson-Rechavi M."/>
            <person name="Bucao C."/>
            <person name="Bouchez O."/>
            <person name="Gislard M."/>
            <person name="Lluch J."/>
            <person name="Milhes M."/>
            <person name="Lampietro C."/>
            <person name="Lopez Roques C."/>
            <person name="Donnadieu C."/>
            <person name="Braasch I."/>
            <person name="Desvignes T."/>
            <person name="Postlethwait J."/>
            <person name="Bobe J."/>
            <person name="Guiguen Y."/>
        </authorList>
    </citation>
    <scope>NUCLEOTIDE SEQUENCE</scope>
    <source>
        <strain evidence="23">M-15738</strain>
        <tissue evidence="23">Blood</tissue>
    </source>
</reference>
<dbReference type="Pfam" id="PF00092">
    <property type="entry name" value="VWA"/>
    <property type="match status" value="1"/>
</dbReference>
<evidence type="ECO:0000256" key="11">
    <source>
        <dbReference type="ARBA" id="ARBA00022801"/>
    </source>
</evidence>
<dbReference type="InterPro" id="IPR043504">
    <property type="entry name" value="Peptidase_S1_PA_chymotrypsin"/>
</dbReference>
<dbReference type="GO" id="GO:0006508">
    <property type="term" value="P:proteolysis"/>
    <property type="evidence" value="ECO:0007669"/>
    <property type="project" value="UniProtKB-KW"/>
</dbReference>
<dbReference type="Pfam" id="PF00089">
    <property type="entry name" value="Trypsin"/>
    <property type="match status" value="1"/>
</dbReference>
<keyword evidence="24" id="KW-1185">Reference proteome</keyword>
<evidence type="ECO:0000256" key="4">
    <source>
        <dbReference type="ARBA" id="ARBA00004613"/>
    </source>
</evidence>
<proteinExistence type="predicted"/>
<keyword evidence="13" id="KW-0391">Immunity</keyword>
<evidence type="ECO:0000313" key="24">
    <source>
        <dbReference type="Proteomes" id="UP000823561"/>
    </source>
</evidence>
<keyword evidence="7 18" id="KW-0768">Sushi</keyword>
<feature type="active site" description="Charge relay system" evidence="17">
    <location>
        <position position="685"/>
    </location>
</feature>
<dbReference type="GO" id="GO:0070062">
    <property type="term" value="C:extracellular exosome"/>
    <property type="evidence" value="ECO:0007669"/>
    <property type="project" value="TreeGrafter"/>
</dbReference>
<evidence type="ECO:0000256" key="1">
    <source>
        <dbReference type="ARBA" id="ARBA00001936"/>
    </source>
</evidence>
<dbReference type="Pfam" id="PF00084">
    <property type="entry name" value="Sushi"/>
    <property type="match status" value="3"/>
</dbReference>
<evidence type="ECO:0000256" key="7">
    <source>
        <dbReference type="ARBA" id="ARBA00022659"/>
    </source>
</evidence>
<organism evidence="23 24">
    <name type="scientific">Alosa alosa</name>
    <name type="common">allis shad</name>
    <dbReference type="NCBI Taxonomy" id="278164"/>
    <lineage>
        <taxon>Eukaryota</taxon>
        <taxon>Metazoa</taxon>
        <taxon>Chordata</taxon>
        <taxon>Craniata</taxon>
        <taxon>Vertebrata</taxon>
        <taxon>Euteleostomi</taxon>
        <taxon>Actinopterygii</taxon>
        <taxon>Neopterygii</taxon>
        <taxon>Teleostei</taxon>
        <taxon>Clupei</taxon>
        <taxon>Clupeiformes</taxon>
        <taxon>Clupeoidei</taxon>
        <taxon>Clupeidae</taxon>
        <taxon>Alosa</taxon>
    </lineage>
</organism>
<dbReference type="Gene3D" id="2.40.10.10">
    <property type="entry name" value="Trypsin-like serine proteases"/>
    <property type="match status" value="2"/>
</dbReference>
<feature type="domain" description="Sushi" evidence="22">
    <location>
        <begin position="150"/>
        <end position="207"/>
    </location>
</feature>
<dbReference type="EMBL" id="JADWDJ010000022">
    <property type="protein sequence ID" value="KAG5263056.1"/>
    <property type="molecule type" value="Genomic_DNA"/>
</dbReference>
<dbReference type="InterPro" id="IPR001314">
    <property type="entry name" value="Peptidase_S1A"/>
</dbReference>
<keyword evidence="9 19" id="KW-0732">Signal</keyword>
<feature type="domain" description="VWFA" evidence="20">
    <location>
        <begin position="253"/>
        <end position="451"/>
    </location>
</feature>
<comment type="caution">
    <text evidence="23">The sequence shown here is derived from an EMBL/GenBank/DDBJ whole genome shotgun (WGS) entry which is preliminary data.</text>
</comment>
<dbReference type="PANTHER" id="PTHR46393">
    <property type="entry name" value="SUSHI DOMAIN-CONTAINING PROTEIN"/>
    <property type="match status" value="1"/>
</dbReference>
<keyword evidence="11" id="KW-0378">Hydrolase</keyword>
<dbReference type="InterPro" id="IPR002035">
    <property type="entry name" value="VWF_A"/>
</dbReference>
<feature type="domain" description="Sushi" evidence="22">
    <location>
        <begin position="26"/>
        <end position="87"/>
    </location>
</feature>
<feature type="disulfide bond" evidence="18">
    <location>
        <begin position="118"/>
        <end position="145"/>
    </location>
</feature>
<feature type="disulfide bond" evidence="18">
    <location>
        <begin position="178"/>
        <end position="205"/>
    </location>
</feature>
<keyword evidence="12" id="KW-0720">Serine protease</keyword>
<evidence type="ECO:0000256" key="8">
    <source>
        <dbReference type="ARBA" id="ARBA00022670"/>
    </source>
</evidence>
<evidence type="ECO:0000256" key="14">
    <source>
        <dbReference type="ARBA" id="ARBA00023157"/>
    </source>
</evidence>
<evidence type="ECO:0000256" key="3">
    <source>
        <dbReference type="ARBA" id="ARBA00004241"/>
    </source>
</evidence>
<evidence type="ECO:0000256" key="19">
    <source>
        <dbReference type="SAM" id="SignalP"/>
    </source>
</evidence>
<dbReference type="AlphaFoldDB" id="A0AAV6FMN5"/>
<keyword evidence="15" id="KW-0325">Glycoprotein</keyword>
<feature type="active site" description="Charge relay system" evidence="17">
    <location>
        <position position="565"/>
    </location>
</feature>
<comment type="cofactor">
    <cofactor evidence="2">
        <name>Mg(2+)</name>
        <dbReference type="ChEBI" id="CHEBI:18420"/>
    </cofactor>
</comment>
<name>A0AAV6FMN5_9TELE</name>
<keyword evidence="6" id="KW-0399">Innate immunity</keyword>
<dbReference type="PIRSF" id="PIRSF001154">
    <property type="entry name" value="Compl_C2_B"/>
    <property type="match status" value="1"/>
</dbReference>
<comment type="caution">
    <text evidence="18">Lacks conserved residue(s) required for the propagation of feature annotation.</text>
</comment>
<dbReference type="CDD" id="cd00033">
    <property type="entry name" value="CCP"/>
    <property type="match status" value="3"/>
</dbReference>
<dbReference type="InterPro" id="IPR001254">
    <property type="entry name" value="Trypsin_dom"/>
</dbReference>
<comment type="cofactor">
    <cofactor evidence="1">
        <name>Mn(2+)</name>
        <dbReference type="ChEBI" id="CHEBI:29035"/>
    </cofactor>
</comment>
<dbReference type="InterPro" id="IPR018114">
    <property type="entry name" value="TRYPSIN_HIS"/>
</dbReference>
<dbReference type="PROSITE" id="PS50234">
    <property type="entry name" value="VWFA"/>
    <property type="match status" value="1"/>
</dbReference>
<evidence type="ECO:0000256" key="17">
    <source>
        <dbReference type="PIRSR" id="PIRSR001154-1"/>
    </source>
</evidence>
<dbReference type="SUPFAM" id="SSF53300">
    <property type="entry name" value="vWA-like"/>
    <property type="match status" value="1"/>
</dbReference>
<dbReference type="SMART" id="SM00020">
    <property type="entry name" value="Tryp_SPc"/>
    <property type="match status" value="1"/>
</dbReference>